<evidence type="ECO:0000313" key="1">
    <source>
        <dbReference type="EMBL" id="QZE57658.1"/>
    </source>
</evidence>
<dbReference type="Proteomes" id="UP000827911">
    <property type="component" value="Segment"/>
</dbReference>
<keyword evidence="2" id="KW-1185">Reference proteome</keyword>
<reference evidence="1 2" key="1">
    <citation type="submission" date="2021-06" db="EMBL/GenBank/DDBJ databases">
        <title>Complete genome sequence of Erwinia phage pEa_SNUABM_17.</title>
        <authorList>
            <person name="Kim S.G."/>
            <person name="Park S.C."/>
        </authorList>
    </citation>
    <scope>NUCLEOTIDE SEQUENCE [LARGE SCALE GENOMIC DNA]</scope>
</reference>
<name>A0AAE8C3J8_9CAUD</name>
<gene>
    <name evidence="1" type="ORF">pEaSNUABM17_00112</name>
</gene>
<proteinExistence type="predicted"/>
<protein>
    <submittedName>
        <fullName evidence="1">Uncharacterized protein</fullName>
    </submittedName>
</protein>
<evidence type="ECO:0000313" key="2">
    <source>
        <dbReference type="Proteomes" id="UP000827911"/>
    </source>
</evidence>
<dbReference type="EMBL" id="MZ443777">
    <property type="protein sequence ID" value="QZE57658.1"/>
    <property type="molecule type" value="Genomic_DNA"/>
</dbReference>
<accession>A0AAE8C3J8</accession>
<organism evidence="1 2">
    <name type="scientific">Erwinia phage pEa_SNUABM_17</name>
    <dbReference type="NCBI Taxonomy" id="2869545"/>
    <lineage>
        <taxon>Viruses</taxon>
        <taxon>Duplodnaviria</taxon>
        <taxon>Heunggongvirae</taxon>
        <taxon>Uroviricota</taxon>
        <taxon>Caudoviricetes</taxon>
        <taxon>Alexandravirus</taxon>
        <taxon>Alexandravirus SNUABM17</taxon>
    </lineage>
</organism>
<sequence>MILFFVSLIAIAMLGRLLSGSESHILLPWRAASLSVINSGSVASAMWHLHRA</sequence>